<sequence>MLSDYFAVEPKIVELLETNKDILAVNTPFSVDDMLQITNITPALNVIYVGDRVGESVGQGRANTVTQQWLIVLAVRDASSQLDQTSNIRKEADPLIRELLGKMQGFNPQVAGFRSFERVDAGVQIGSSSGFAYFPFLFEIKFIN</sequence>
<dbReference type="Proteomes" id="UP000555322">
    <property type="component" value="Unassembled WGS sequence"/>
</dbReference>
<dbReference type="EMBL" id="JABERJ010000007">
    <property type="protein sequence ID" value="NNH25670.1"/>
    <property type="molecule type" value="Genomic_DNA"/>
</dbReference>
<evidence type="ECO:0000313" key="2">
    <source>
        <dbReference type="Proteomes" id="UP000555322"/>
    </source>
</evidence>
<reference evidence="1 2" key="1">
    <citation type="submission" date="2020-04" db="EMBL/GenBank/DDBJ databases">
        <title>Acinetobacter Taxon 24.</title>
        <authorList>
            <person name="Nemec A."/>
            <person name="Radolfova-Krizova L."/>
            <person name="Higgins P.G."/>
            <person name="Spanelova P."/>
        </authorList>
    </citation>
    <scope>NUCLEOTIDE SEQUENCE [LARGE SCALE GENOMIC DNA]</scope>
    <source>
        <strain evidence="1 2">ANC 5084</strain>
    </source>
</reference>
<evidence type="ECO:0008006" key="3">
    <source>
        <dbReference type="Google" id="ProtNLM"/>
    </source>
</evidence>
<dbReference type="RefSeq" id="WP_171535838.1">
    <property type="nucleotide sequence ID" value="NZ_JABERJ010000007.1"/>
</dbReference>
<protein>
    <recommendedName>
        <fullName evidence="3">DUF3168 domain-containing protein</fullName>
    </recommendedName>
</protein>
<dbReference type="InterPro" id="IPR056912">
    <property type="entry name" value="Phage_JBD30_tail_term-like"/>
</dbReference>
<gene>
    <name evidence="1" type="ORF">HLH15_04070</name>
</gene>
<accession>A0ABX1UV55</accession>
<evidence type="ECO:0000313" key="1">
    <source>
        <dbReference type="EMBL" id="NNH25670.1"/>
    </source>
</evidence>
<proteinExistence type="predicted"/>
<comment type="caution">
    <text evidence="1">The sequence shown here is derived from an EMBL/GenBank/DDBJ whole genome shotgun (WGS) entry which is preliminary data.</text>
</comment>
<keyword evidence="2" id="KW-1185">Reference proteome</keyword>
<dbReference type="Pfam" id="PF23840">
    <property type="entry name" value="Phage_tail_terminator"/>
    <property type="match status" value="1"/>
</dbReference>
<name>A0ABX1UV55_9GAMM</name>
<organism evidence="1 2">
    <name type="scientific">Acinetobacter terrestris</name>
    <dbReference type="NCBI Taxonomy" id="2529843"/>
    <lineage>
        <taxon>Bacteria</taxon>
        <taxon>Pseudomonadati</taxon>
        <taxon>Pseudomonadota</taxon>
        <taxon>Gammaproteobacteria</taxon>
        <taxon>Moraxellales</taxon>
        <taxon>Moraxellaceae</taxon>
        <taxon>Acinetobacter</taxon>
        <taxon>Acinetobacter Taxon 24</taxon>
    </lineage>
</organism>